<dbReference type="AlphaFoldDB" id="A0A0B6ZL07"/>
<name>A0A0B6ZL07_9EUPU</name>
<accession>A0A0B6ZL07</accession>
<dbReference type="SUPFAM" id="SSF49363">
    <property type="entry name" value="Purple acid phosphatase, N-terminal domain"/>
    <property type="match status" value="1"/>
</dbReference>
<dbReference type="InterPro" id="IPR008963">
    <property type="entry name" value="Purple_acid_Pase-like_N"/>
</dbReference>
<dbReference type="GO" id="GO:0003993">
    <property type="term" value="F:acid phosphatase activity"/>
    <property type="evidence" value="ECO:0007669"/>
    <property type="project" value="InterPro"/>
</dbReference>
<proteinExistence type="predicted"/>
<dbReference type="EMBL" id="HACG01021655">
    <property type="protein sequence ID" value="CEK68520.1"/>
    <property type="molecule type" value="Transcribed_RNA"/>
</dbReference>
<evidence type="ECO:0000313" key="2">
    <source>
        <dbReference type="EMBL" id="CEK68521.1"/>
    </source>
</evidence>
<reference evidence="2" key="1">
    <citation type="submission" date="2014-12" db="EMBL/GenBank/DDBJ databases">
        <title>Insight into the proteome of Arion vulgaris.</title>
        <authorList>
            <person name="Aradska J."/>
            <person name="Bulat T."/>
            <person name="Smidak R."/>
            <person name="Sarate P."/>
            <person name="Gangsoo J."/>
            <person name="Sialana F."/>
            <person name="Bilban M."/>
            <person name="Lubec G."/>
        </authorList>
    </citation>
    <scope>NUCLEOTIDE SEQUENCE</scope>
    <source>
        <tissue evidence="2">Skin</tissue>
    </source>
</reference>
<feature type="non-terminal residue" evidence="2">
    <location>
        <position position="67"/>
    </location>
</feature>
<organism evidence="2">
    <name type="scientific">Arion vulgaris</name>
    <dbReference type="NCBI Taxonomy" id="1028688"/>
    <lineage>
        <taxon>Eukaryota</taxon>
        <taxon>Metazoa</taxon>
        <taxon>Spiralia</taxon>
        <taxon>Lophotrochozoa</taxon>
        <taxon>Mollusca</taxon>
        <taxon>Gastropoda</taxon>
        <taxon>Heterobranchia</taxon>
        <taxon>Euthyneura</taxon>
        <taxon>Panpulmonata</taxon>
        <taxon>Eupulmonata</taxon>
        <taxon>Stylommatophora</taxon>
        <taxon>Helicina</taxon>
        <taxon>Arionoidea</taxon>
        <taxon>Arionidae</taxon>
        <taxon>Arion</taxon>
    </lineage>
</organism>
<gene>
    <name evidence="2" type="primary">ORF66603</name>
    <name evidence="1" type="synonym">ORF66602</name>
</gene>
<dbReference type="GO" id="GO:0046872">
    <property type="term" value="F:metal ion binding"/>
    <property type="evidence" value="ECO:0007669"/>
    <property type="project" value="InterPro"/>
</dbReference>
<dbReference type="EMBL" id="HACG01021656">
    <property type="protein sequence ID" value="CEK68521.1"/>
    <property type="molecule type" value="Transcribed_RNA"/>
</dbReference>
<protein>
    <submittedName>
        <fullName evidence="2">Uncharacterized protein</fullName>
    </submittedName>
</protein>
<evidence type="ECO:0000313" key="1">
    <source>
        <dbReference type="EMBL" id="CEK68520.1"/>
    </source>
</evidence>
<sequence>MVLHQQLTFMYVTVISIISYNMAVSDNSVQDSVNIKPQLSIPEQVHLSIGSLSNDLNIMWATKSDEE</sequence>